<accession>A0A448WLS5</accession>
<evidence type="ECO:0000313" key="3">
    <source>
        <dbReference type="Proteomes" id="UP000784294"/>
    </source>
</evidence>
<comment type="caution">
    <text evidence="2">The sequence shown here is derived from an EMBL/GenBank/DDBJ whole genome shotgun (WGS) entry which is preliminary data.</text>
</comment>
<organism evidence="2 3">
    <name type="scientific">Protopolystoma xenopodis</name>
    <dbReference type="NCBI Taxonomy" id="117903"/>
    <lineage>
        <taxon>Eukaryota</taxon>
        <taxon>Metazoa</taxon>
        <taxon>Spiralia</taxon>
        <taxon>Lophotrochozoa</taxon>
        <taxon>Platyhelminthes</taxon>
        <taxon>Monogenea</taxon>
        <taxon>Polyopisthocotylea</taxon>
        <taxon>Polystomatidea</taxon>
        <taxon>Polystomatidae</taxon>
        <taxon>Protopolystoma</taxon>
    </lineage>
</organism>
<keyword evidence="3" id="KW-1185">Reference proteome</keyword>
<proteinExistence type="predicted"/>
<evidence type="ECO:0000256" key="1">
    <source>
        <dbReference type="SAM" id="MobiDB-lite"/>
    </source>
</evidence>
<sequence>MNLDQVSEKHRSGSSDPTGYAEARSHETATRRSIHNSIWTKDCAVIPSTDSSASANANFEAVVEADVDVEVAAGRPFAESETSATGMSVMRQRDSNSRLHGQRAGGCRAEMEGAVRHVAENMDCDELKSGWWLTK</sequence>
<dbReference type="Proteomes" id="UP000784294">
    <property type="component" value="Unassembled WGS sequence"/>
</dbReference>
<feature type="region of interest" description="Disordered" evidence="1">
    <location>
        <begin position="1"/>
        <end position="34"/>
    </location>
</feature>
<reference evidence="2" key="1">
    <citation type="submission" date="2018-11" db="EMBL/GenBank/DDBJ databases">
        <authorList>
            <consortium name="Pathogen Informatics"/>
        </authorList>
    </citation>
    <scope>NUCLEOTIDE SEQUENCE</scope>
</reference>
<evidence type="ECO:0000313" key="2">
    <source>
        <dbReference type="EMBL" id="VEL14852.1"/>
    </source>
</evidence>
<feature type="region of interest" description="Disordered" evidence="1">
    <location>
        <begin position="80"/>
        <end position="105"/>
    </location>
</feature>
<dbReference type="AlphaFoldDB" id="A0A448WLS5"/>
<feature type="compositionally biased region" description="Basic and acidic residues" evidence="1">
    <location>
        <begin position="1"/>
        <end position="13"/>
    </location>
</feature>
<gene>
    <name evidence="2" type="ORF">PXEA_LOCUS8292</name>
</gene>
<name>A0A448WLS5_9PLAT</name>
<protein>
    <submittedName>
        <fullName evidence="2">Uncharacterized protein</fullName>
    </submittedName>
</protein>
<dbReference type="EMBL" id="CAAALY010022560">
    <property type="protein sequence ID" value="VEL14852.1"/>
    <property type="molecule type" value="Genomic_DNA"/>
</dbReference>